<reference evidence="1 2" key="1">
    <citation type="submission" date="2024-01" db="EMBL/GenBank/DDBJ databases">
        <title>Comparative genomics of Cryptococcus and Kwoniella reveals pathogenesis evolution and contrasting modes of karyotype evolution via chromosome fusion or intercentromeric recombination.</title>
        <authorList>
            <person name="Coelho M.A."/>
            <person name="David-Palma M."/>
            <person name="Shea T."/>
            <person name="Bowers K."/>
            <person name="McGinley-Smith S."/>
            <person name="Mohammad A.W."/>
            <person name="Gnirke A."/>
            <person name="Yurkov A.M."/>
            <person name="Nowrousian M."/>
            <person name="Sun S."/>
            <person name="Cuomo C.A."/>
            <person name="Heitman J."/>
        </authorList>
    </citation>
    <scope>NUCLEOTIDE SEQUENCE [LARGE SCALE GENOMIC DNA]</scope>
    <source>
        <strain evidence="1 2">CBS 6074</strain>
    </source>
</reference>
<accession>A0AAX4K6T1</accession>
<dbReference type="RefSeq" id="XP_066079635.1">
    <property type="nucleotide sequence ID" value="XM_066223538.1"/>
</dbReference>
<protein>
    <submittedName>
        <fullName evidence="1">Uncharacterized protein</fullName>
    </submittedName>
</protein>
<gene>
    <name evidence="1" type="ORF">L201_007835</name>
</gene>
<dbReference type="EMBL" id="CP144108">
    <property type="protein sequence ID" value="WWC92873.1"/>
    <property type="molecule type" value="Genomic_DNA"/>
</dbReference>
<organism evidence="1 2">
    <name type="scientific">Kwoniella dendrophila CBS 6074</name>
    <dbReference type="NCBI Taxonomy" id="1295534"/>
    <lineage>
        <taxon>Eukaryota</taxon>
        <taxon>Fungi</taxon>
        <taxon>Dikarya</taxon>
        <taxon>Basidiomycota</taxon>
        <taxon>Agaricomycotina</taxon>
        <taxon>Tremellomycetes</taxon>
        <taxon>Tremellales</taxon>
        <taxon>Cryptococcaceae</taxon>
        <taxon>Kwoniella</taxon>
    </lineage>
</organism>
<keyword evidence="2" id="KW-1185">Reference proteome</keyword>
<sequence>MKLFQCLSSRDYEACQHRNRLDNVCYENSSILAKHWDAFEKRDPSKNSTNRETGIGRIIRSEESDTTYQQAEINKLTDLGIDPSISLFVSDATYEDFLSSGAFKLYNQGKNLRGDLTRKEGNPKIWCVKNSGESSREFNSNQSSDRSPRTKWTCELEVEIPDKYLALIGNEQGETDTLEFTNIKWADQSNERTNSLERVPFSKYLYNDLRHQNPSRIVKKLSEVEFLTPQSLYQGKSACQVKITLLQKVLPATTYTSFRPESFCQKERSCHA</sequence>
<dbReference type="GeneID" id="91098503"/>
<evidence type="ECO:0000313" key="1">
    <source>
        <dbReference type="EMBL" id="WWC92873.1"/>
    </source>
</evidence>
<dbReference type="Proteomes" id="UP001355207">
    <property type="component" value="Chromosome 11"/>
</dbReference>
<evidence type="ECO:0000313" key="2">
    <source>
        <dbReference type="Proteomes" id="UP001355207"/>
    </source>
</evidence>
<name>A0AAX4K6T1_9TREE</name>
<proteinExistence type="predicted"/>
<dbReference type="AlphaFoldDB" id="A0AAX4K6T1"/>